<keyword evidence="3" id="KW-0645">Protease</keyword>
<feature type="signal peptide" evidence="1">
    <location>
        <begin position="1"/>
        <end position="39"/>
    </location>
</feature>
<dbReference type="Proteomes" id="UP000199623">
    <property type="component" value="Unassembled WGS sequence"/>
</dbReference>
<dbReference type="PANTHER" id="PTHR46825:SF7">
    <property type="entry name" value="D-ALANYL-D-ALANINE CARBOXYPEPTIDASE"/>
    <property type="match status" value="1"/>
</dbReference>
<dbReference type="EMBL" id="FNCC01000006">
    <property type="protein sequence ID" value="SDG21237.1"/>
    <property type="molecule type" value="Genomic_DNA"/>
</dbReference>
<dbReference type="Gene3D" id="3.40.710.10">
    <property type="entry name" value="DD-peptidase/beta-lactamase superfamily"/>
    <property type="match status" value="1"/>
</dbReference>
<gene>
    <name evidence="3" type="ORF">SAMN05216553_106202</name>
</gene>
<feature type="chain" id="PRO_5011787009" evidence="1">
    <location>
        <begin position="40"/>
        <end position="401"/>
    </location>
</feature>
<dbReference type="Pfam" id="PF00144">
    <property type="entry name" value="Beta-lactamase"/>
    <property type="match status" value="1"/>
</dbReference>
<dbReference type="STRING" id="200378.SAMN05216553_106202"/>
<keyword evidence="3" id="KW-0121">Carboxypeptidase</keyword>
<evidence type="ECO:0000256" key="1">
    <source>
        <dbReference type="SAM" id="SignalP"/>
    </source>
</evidence>
<name>A0A1G7SDU8_9PSEU</name>
<proteinExistence type="predicted"/>
<protein>
    <submittedName>
        <fullName evidence="3">D-alanyl-D-alanine carboxypeptidase</fullName>
    </submittedName>
</protein>
<dbReference type="InterPro" id="IPR012338">
    <property type="entry name" value="Beta-lactam/transpept-like"/>
</dbReference>
<sequence length="401" mass="42594">MLKGLRTRTGSVRGRRGVVAAALAAVAVASLGAVSVASAGPSDKPRPGHDRALQAELEAIVKDGSVPGVLMSVRDRNGRVTDYTAGVGDIRTKSKVPVDGHVRIASITKMFTAVATLQLAGEGKLALDDTVEKHLPGLIRGTGDGASVHGGNMTVRQLLNHTSGMTSEMPLLSQGILPVKDRYFEARELLDASLTREPAFAPGQERVFSYSNTGYITLGLLVQKVTGRPLAEVITEKIIKPAGLKETYYPGPGDREIRSPHPRGYLFEKTDKGEPIPGKLVDITRFDPSIAGAAGQMIATPSDINKFLVALESRLLKPRELAEMRKTVETALFPGWRYGLGVIEMKLSCGITAYGHGGDADGFQTRAAITPDGRAVTIAATNDEAGVMEVISVFDKALCAK</sequence>
<accession>A0A1G7SDU8</accession>
<dbReference type="AlphaFoldDB" id="A0A1G7SDU8"/>
<dbReference type="InterPro" id="IPR050491">
    <property type="entry name" value="AmpC-like"/>
</dbReference>
<organism evidence="3 4">
    <name type="scientific">Lentzea fradiae</name>
    <dbReference type="NCBI Taxonomy" id="200378"/>
    <lineage>
        <taxon>Bacteria</taxon>
        <taxon>Bacillati</taxon>
        <taxon>Actinomycetota</taxon>
        <taxon>Actinomycetes</taxon>
        <taxon>Pseudonocardiales</taxon>
        <taxon>Pseudonocardiaceae</taxon>
        <taxon>Lentzea</taxon>
    </lineage>
</organism>
<dbReference type="PANTHER" id="PTHR46825">
    <property type="entry name" value="D-ALANYL-D-ALANINE-CARBOXYPEPTIDASE/ENDOPEPTIDASE AMPH"/>
    <property type="match status" value="1"/>
</dbReference>
<keyword evidence="4" id="KW-1185">Reference proteome</keyword>
<keyword evidence="1" id="KW-0732">Signal</keyword>
<reference evidence="4" key="1">
    <citation type="submission" date="2016-10" db="EMBL/GenBank/DDBJ databases">
        <authorList>
            <person name="Varghese N."/>
            <person name="Submissions S."/>
        </authorList>
    </citation>
    <scope>NUCLEOTIDE SEQUENCE [LARGE SCALE GENOMIC DNA]</scope>
    <source>
        <strain evidence="4">CGMCC 4.3506</strain>
    </source>
</reference>
<dbReference type="GO" id="GO:0004180">
    <property type="term" value="F:carboxypeptidase activity"/>
    <property type="evidence" value="ECO:0007669"/>
    <property type="project" value="UniProtKB-KW"/>
</dbReference>
<feature type="domain" description="Beta-lactamase-related" evidence="2">
    <location>
        <begin position="55"/>
        <end position="386"/>
    </location>
</feature>
<evidence type="ECO:0000313" key="3">
    <source>
        <dbReference type="EMBL" id="SDG21237.1"/>
    </source>
</evidence>
<evidence type="ECO:0000259" key="2">
    <source>
        <dbReference type="Pfam" id="PF00144"/>
    </source>
</evidence>
<dbReference type="InterPro" id="IPR001466">
    <property type="entry name" value="Beta-lactam-related"/>
</dbReference>
<dbReference type="SUPFAM" id="SSF56601">
    <property type="entry name" value="beta-lactamase/transpeptidase-like"/>
    <property type="match status" value="1"/>
</dbReference>
<evidence type="ECO:0000313" key="4">
    <source>
        <dbReference type="Proteomes" id="UP000199623"/>
    </source>
</evidence>
<keyword evidence="3" id="KW-0378">Hydrolase</keyword>